<evidence type="ECO:0000313" key="11">
    <source>
        <dbReference type="Proteomes" id="UP000694888"/>
    </source>
</evidence>
<gene>
    <name evidence="12 13 14 15 16" type="primary">LOC101862616</name>
</gene>
<evidence type="ECO:0000313" key="13">
    <source>
        <dbReference type="RefSeq" id="XP_012944633.1"/>
    </source>
</evidence>
<keyword evidence="5" id="KW-0479">Metal-binding</keyword>
<sequence>MNPAPNEKPPQYEPAAGGYPPPGYPGQAQPGYPPQPQPGYPPQPQAGFGPPPQTGYAPPPQTGYAPPPQPGYAPQSQTHTTVVVAQPLGGALPGANIRYMQSPALIVCQHCQATVTTSMHYEVGLLTWIIVGVLCLFGCWLGCCLIPLCIDATKDVEHRCPNCQNVNGRFRHIS</sequence>
<keyword evidence="9" id="KW-0812">Transmembrane</keyword>
<dbReference type="RefSeq" id="XP_012944633.1">
    <property type="nucleotide sequence ID" value="XM_013089179.2"/>
</dbReference>
<evidence type="ECO:0000256" key="8">
    <source>
        <dbReference type="SAM" id="MobiDB-lite"/>
    </source>
</evidence>
<evidence type="ECO:0000256" key="4">
    <source>
        <dbReference type="ARBA" id="ARBA00005975"/>
    </source>
</evidence>
<evidence type="ECO:0000256" key="1">
    <source>
        <dbReference type="ARBA" id="ARBA00004414"/>
    </source>
</evidence>
<dbReference type="InterPro" id="IPR006629">
    <property type="entry name" value="LITAF"/>
</dbReference>
<evidence type="ECO:0000313" key="14">
    <source>
        <dbReference type="RefSeq" id="XP_035828776.1"/>
    </source>
</evidence>
<dbReference type="RefSeq" id="XP_035828778.1">
    <property type="nucleotide sequence ID" value="XM_035972885.1"/>
</dbReference>
<comment type="subcellular location">
    <subcellularLocation>
        <location evidence="2">Endosome membrane</location>
        <topology evidence="2">Peripheral membrane protein</topology>
    </subcellularLocation>
    <subcellularLocation>
        <location evidence="1">Late endosome membrane</location>
    </subcellularLocation>
    <subcellularLocation>
        <location evidence="3">Lysosome membrane</location>
        <topology evidence="3">Peripheral membrane protein</topology>
        <orientation evidence="3">Cytoplasmic side</orientation>
    </subcellularLocation>
</comment>
<dbReference type="Proteomes" id="UP000694888">
    <property type="component" value="Unplaced"/>
</dbReference>
<dbReference type="GeneID" id="101862616"/>
<feature type="compositionally biased region" description="Pro residues" evidence="8">
    <location>
        <begin position="31"/>
        <end position="71"/>
    </location>
</feature>
<evidence type="ECO:0000256" key="3">
    <source>
        <dbReference type="ARBA" id="ARBA00004630"/>
    </source>
</evidence>
<name>A0ABM0K7B9_APLCA</name>
<protein>
    <submittedName>
        <fullName evidence="12 13">Cell death-inducing p53-target protein 1 homolog</fullName>
    </submittedName>
</protein>
<evidence type="ECO:0000256" key="6">
    <source>
        <dbReference type="ARBA" id="ARBA00022833"/>
    </source>
</evidence>
<feature type="compositionally biased region" description="Pro residues" evidence="8">
    <location>
        <begin position="1"/>
        <end position="12"/>
    </location>
</feature>
<keyword evidence="11" id="KW-1185">Reference proteome</keyword>
<feature type="transmembrane region" description="Helical" evidence="9">
    <location>
        <begin position="125"/>
        <end position="150"/>
    </location>
</feature>
<feature type="domain" description="LITAF" evidence="10">
    <location>
        <begin position="80"/>
        <end position="172"/>
    </location>
</feature>
<dbReference type="InterPro" id="IPR037519">
    <property type="entry name" value="LITAF_fam"/>
</dbReference>
<dbReference type="SMART" id="SM00714">
    <property type="entry name" value="LITAF"/>
    <property type="match status" value="1"/>
</dbReference>
<organism evidence="11 12">
    <name type="scientific">Aplysia californica</name>
    <name type="common">California sea hare</name>
    <dbReference type="NCBI Taxonomy" id="6500"/>
    <lineage>
        <taxon>Eukaryota</taxon>
        <taxon>Metazoa</taxon>
        <taxon>Spiralia</taxon>
        <taxon>Lophotrochozoa</taxon>
        <taxon>Mollusca</taxon>
        <taxon>Gastropoda</taxon>
        <taxon>Heterobranchia</taxon>
        <taxon>Euthyneura</taxon>
        <taxon>Tectipleura</taxon>
        <taxon>Aplysiida</taxon>
        <taxon>Aplysioidea</taxon>
        <taxon>Aplysiidae</taxon>
        <taxon>Aplysia</taxon>
    </lineage>
</organism>
<dbReference type="PANTHER" id="PTHR23292:SF6">
    <property type="entry name" value="FI16602P1-RELATED"/>
    <property type="match status" value="1"/>
</dbReference>
<comment type="similarity">
    <text evidence="4">Belongs to the CDIP1/LITAF family.</text>
</comment>
<proteinExistence type="inferred from homology"/>
<evidence type="ECO:0000313" key="16">
    <source>
        <dbReference type="RefSeq" id="XP_035828778.1"/>
    </source>
</evidence>
<dbReference type="PANTHER" id="PTHR23292">
    <property type="entry name" value="LIPOPOLYSACCHARIDE-INDUCED TUMOR NECROSIS FACTOR-ALPHA FACTOR"/>
    <property type="match status" value="1"/>
</dbReference>
<accession>A0ABM0K7B9</accession>
<reference evidence="12 13" key="1">
    <citation type="submission" date="2025-05" db="UniProtKB">
        <authorList>
            <consortium name="RefSeq"/>
        </authorList>
    </citation>
    <scope>IDENTIFICATION</scope>
</reference>
<dbReference type="RefSeq" id="XP_035828777.1">
    <property type="nucleotide sequence ID" value="XM_035972884.1"/>
</dbReference>
<evidence type="ECO:0000256" key="5">
    <source>
        <dbReference type="ARBA" id="ARBA00022723"/>
    </source>
</evidence>
<evidence type="ECO:0000256" key="7">
    <source>
        <dbReference type="ARBA" id="ARBA00023136"/>
    </source>
</evidence>
<dbReference type="Pfam" id="PF10601">
    <property type="entry name" value="zf-LITAF-like"/>
    <property type="match status" value="1"/>
</dbReference>
<dbReference type="RefSeq" id="XP_005110474.1">
    <property type="nucleotide sequence ID" value="XM_005110417.3"/>
</dbReference>
<keyword evidence="7 9" id="KW-0472">Membrane</keyword>
<evidence type="ECO:0000313" key="12">
    <source>
        <dbReference type="RefSeq" id="XP_005110474.1"/>
    </source>
</evidence>
<evidence type="ECO:0000259" key="10">
    <source>
        <dbReference type="PROSITE" id="PS51837"/>
    </source>
</evidence>
<dbReference type="RefSeq" id="XP_035828776.1">
    <property type="nucleotide sequence ID" value="XM_035972883.1"/>
</dbReference>
<evidence type="ECO:0000256" key="2">
    <source>
        <dbReference type="ARBA" id="ARBA00004481"/>
    </source>
</evidence>
<evidence type="ECO:0000313" key="15">
    <source>
        <dbReference type="RefSeq" id="XP_035828777.1"/>
    </source>
</evidence>
<feature type="region of interest" description="Disordered" evidence="8">
    <location>
        <begin position="1"/>
        <end position="78"/>
    </location>
</feature>
<keyword evidence="9" id="KW-1133">Transmembrane helix</keyword>
<keyword evidence="6" id="KW-0862">Zinc</keyword>
<evidence type="ECO:0000256" key="9">
    <source>
        <dbReference type="SAM" id="Phobius"/>
    </source>
</evidence>
<dbReference type="PROSITE" id="PS51837">
    <property type="entry name" value="LITAF"/>
    <property type="match status" value="1"/>
</dbReference>